<comment type="similarity">
    <text evidence="1">Belongs to the methyltransferase superfamily. NTM1 family.</text>
</comment>
<accession>A0A316YQW4</accession>
<evidence type="ECO:0000256" key="8">
    <source>
        <dbReference type="ARBA" id="ARBA00047306"/>
    </source>
</evidence>
<dbReference type="GO" id="GO:0071885">
    <property type="term" value="F:N-terminal protein N-methyltransferase activity"/>
    <property type="evidence" value="ECO:0007669"/>
    <property type="project" value="UniProtKB-EC"/>
</dbReference>
<comment type="catalytic activity">
    <reaction evidence="8">
        <text>N-terminal L-seryl-L-prolyl-L-lysyl-[protein] + 3 S-adenosyl-L-methionine = N-terminal N,N,N-trimethyl-L-seryl-L-prolyl-L-lysyl-[protein] + 3 S-adenosyl-L-homocysteine + 3 H(+)</text>
        <dbReference type="Rhea" id="RHEA:54724"/>
        <dbReference type="Rhea" id="RHEA-COMP:13789"/>
        <dbReference type="Rhea" id="RHEA-COMP:13973"/>
        <dbReference type="ChEBI" id="CHEBI:15378"/>
        <dbReference type="ChEBI" id="CHEBI:57856"/>
        <dbReference type="ChEBI" id="CHEBI:59789"/>
        <dbReference type="ChEBI" id="CHEBI:138061"/>
        <dbReference type="ChEBI" id="CHEBI:138317"/>
        <dbReference type="EC" id="2.1.1.244"/>
    </reaction>
</comment>
<evidence type="ECO:0000256" key="3">
    <source>
        <dbReference type="ARBA" id="ARBA00022679"/>
    </source>
</evidence>
<sequence length="372" mass="40687">MASAPTRTKKEKVKVKVVHPNPDVVKGVEYWQGVPATVDGVLGGFGKGTLPRVDALGSRTFLAQVLPRLSAVAPSSAPEGAEAWLKSRIEERGGEGRARTRALDCGAGIGRVTRDALSKLVDVVHLVEPVENFLAEAKKQSATWPSLTTPPSLSPFRARKAAHFHLSTLQAFDPSLPYSSSESGPRSPSLAKRKRTQEDKVEAVPGSAPFEPTLSPRDQARGTTTNTTTTEKNNGEEEPGETEALSKQEPTKFDVIWCQWCLQHLSDRDLVSFLRKAQGALVGPTTAYKRDQGAVLDGSGIIVVKENVVREHDDGEENVWYDEEDKSITRSINAYERVFAEAGLVLVRKETQLGLPEELFPVIMWCLRAPEK</sequence>
<organism evidence="12 13">
    <name type="scientific">Acaromyces ingoldii</name>
    <dbReference type="NCBI Taxonomy" id="215250"/>
    <lineage>
        <taxon>Eukaryota</taxon>
        <taxon>Fungi</taxon>
        <taxon>Dikarya</taxon>
        <taxon>Basidiomycota</taxon>
        <taxon>Ustilaginomycotina</taxon>
        <taxon>Exobasidiomycetes</taxon>
        <taxon>Exobasidiales</taxon>
        <taxon>Cryptobasidiaceae</taxon>
        <taxon>Acaromyces</taxon>
    </lineage>
</organism>
<dbReference type="AlphaFoldDB" id="A0A316YQW4"/>
<evidence type="ECO:0000256" key="10">
    <source>
        <dbReference type="ARBA" id="ARBA00048167"/>
    </source>
</evidence>
<dbReference type="GO" id="GO:0032259">
    <property type="term" value="P:methylation"/>
    <property type="evidence" value="ECO:0007669"/>
    <property type="project" value="UniProtKB-KW"/>
</dbReference>
<dbReference type="GO" id="GO:0005737">
    <property type="term" value="C:cytoplasm"/>
    <property type="evidence" value="ECO:0007669"/>
    <property type="project" value="TreeGrafter"/>
</dbReference>
<dbReference type="SUPFAM" id="SSF53335">
    <property type="entry name" value="S-adenosyl-L-methionine-dependent methyltransferases"/>
    <property type="match status" value="1"/>
</dbReference>
<reference evidence="12 13" key="1">
    <citation type="journal article" date="2018" name="Mol. Biol. Evol.">
        <title>Broad Genomic Sampling Reveals a Smut Pathogenic Ancestry of the Fungal Clade Ustilaginomycotina.</title>
        <authorList>
            <person name="Kijpornyongpan T."/>
            <person name="Mondo S.J."/>
            <person name="Barry K."/>
            <person name="Sandor L."/>
            <person name="Lee J."/>
            <person name="Lipzen A."/>
            <person name="Pangilinan J."/>
            <person name="LaButti K."/>
            <person name="Hainaut M."/>
            <person name="Henrissat B."/>
            <person name="Grigoriev I.V."/>
            <person name="Spatafora J.W."/>
            <person name="Aime M.C."/>
        </authorList>
    </citation>
    <scope>NUCLEOTIDE SEQUENCE [LARGE SCALE GENOMIC DNA]</scope>
    <source>
        <strain evidence="12 13">MCA 4198</strain>
    </source>
</reference>
<dbReference type="Pfam" id="PF05891">
    <property type="entry name" value="Methyltransf_PK"/>
    <property type="match status" value="3"/>
</dbReference>
<dbReference type="InterPro" id="IPR029063">
    <property type="entry name" value="SAM-dependent_MTases_sf"/>
</dbReference>
<evidence type="ECO:0000313" key="13">
    <source>
        <dbReference type="Proteomes" id="UP000245768"/>
    </source>
</evidence>
<feature type="compositionally biased region" description="Low complexity" evidence="11">
    <location>
        <begin position="222"/>
        <end position="232"/>
    </location>
</feature>
<evidence type="ECO:0000256" key="4">
    <source>
        <dbReference type="ARBA" id="ARBA00022691"/>
    </source>
</evidence>
<name>A0A316YQW4_9BASI</name>
<feature type="compositionally biased region" description="Low complexity" evidence="11">
    <location>
        <begin position="174"/>
        <end position="189"/>
    </location>
</feature>
<dbReference type="Proteomes" id="UP000245768">
    <property type="component" value="Unassembled WGS sequence"/>
</dbReference>
<comment type="catalytic activity">
    <reaction evidence="10">
        <text>N-terminal L-alanyl-L-prolyl-L-lysyl-[protein] + 3 S-adenosyl-L-methionine = N-terminal N,N,N-trimethyl-L-alanyl-L-prolyl-L-lysyl-[protein] + 3 S-adenosyl-L-homocysteine + 3 H(+)</text>
        <dbReference type="Rhea" id="RHEA:54712"/>
        <dbReference type="Rhea" id="RHEA-COMP:13785"/>
        <dbReference type="Rhea" id="RHEA-COMP:13971"/>
        <dbReference type="ChEBI" id="CHEBI:15378"/>
        <dbReference type="ChEBI" id="CHEBI:57856"/>
        <dbReference type="ChEBI" id="CHEBI:59789"/>
        <dbReference type="ChEBI" id="CHEBI:138057"/>
        <dbReference type="ChEBI" id="CHEBI:138315"/>
        <dbReference type="EC" id="2.1.1.244"/>
    </reaction>
</comment>
<evidence type="ECO:0000256" key="1">
    <source>
        <dbReference type="ARBA" id="ARBA00009059"/>
    </source>
</evidence>
<keyword evidence="2" id="KW-0489">Methyltransferase</keyword>
<dbReference type="GeneID" id="37045844"/>
<dbReference type="OrthoDB" id="1298661at2759"/>
<dbReference type="STRING" id="215250.A0A316YQW4"/>
<dbReference type="InterPro" id="IPR008576">
    <property type="entry name" value="MeTrfase_NTM1"/>
</dbReference>
<dbReference type="PANTHER" id="PTHR12753:SF0">
    <property type="entry name" value="ALPHA N-TERMINAL PROTEIN METHYLTRANSFERASE 1"/>
    <property type="match status" value="1"/>
</dbReference>
<gene>
    <name evidence="12" type="ORF">FA10DRAFT_284551</name>
</gene>
<evidence type="ECO:0000256" key="9">
    <source>
        <dbReference type="ARBA" id="ARBA00047885"/>
    </source>
</evidence>
<dbReference type="EMBL" id="KZ819635">
    <property type="protein sequence ID" value="PWN91621.1"/>
    <property type="molecule type" value="Genomic_DNA"/>
</dbReference>
<keyword evidence="4" id="KW-0949">S-adenosyl-L-methionine</keyword>
<evidence type="ECO:0000256" key="11">
    <source>
        <dbReference type="SAM" id="MobiDB-lite"/>
    </source>
</evidence>
<evidence type="ECO:0000256" key="6">
    <source>
        <dbReference type="ARBA" id="ARBA00039449"/>
    </source>
</evidence>
<dbReference type="EC" id="2.1.1.244" evidence="5"/>
<proteinExistence type="inferred from homology"/>
<evidence type="ECO:0000256" key="7">
    <source>
        <dbReference type="ARBA" id="ARBA00043129"/>
    </source>
</evidence>
<feature type="region of interest" description="Disordered" evidence="11">
    <location>
        <begin position="174"/>
        <end position="248"/>
    </location>
</feature>
<dbReference type="Gene3D" id="3.40.50.150">
    <property type="entry name" value="Vaccinia Virus protein VP39"/>
    <property type="match status" value="1"/>
</dbReference>
<dbReference type="PANTHER" id="PTHR12753">
    <property type="entry name" value="AD-003 - RELATED"/>
    <property type="match status" value="1"/>
</dbReference>
<dbReference type="FunCoup" id="A0A316YQW4">
    <property type="interactions" value="427"/>
</dbReference>
<evidence type="ECO:0000313" key="12">
    <source>
        <dbReference type="EMBL" id="PWN91621.1"/>
    </source>
</evidence>
<evidence type="ECO:0000256" key="5">
    <source>
        <dbReference type="ARBA" id="ARBA00039112"/>
    </source>
</evidence>
<comment type="catalytic activity">
    <reaction evidence="9">
        <text>N-terminal L-prolyl-L-prolyl-L-lysyl-[protein] + 2 S-adenosyl-L-methionine = N-terminal N,N-dimethyl-L-prolyl-L-prolyl-L-lysyl-[protein] + 2 S-adenosyl-L-homocysteine + 2 H(+)</text>
        <dbReference type="Rhea" id="RHEA:54736"/>
        <dbReference type="Rhea" id="RHEA-COMP:13787"/>
        <dbReference type="Rhea" id="RHEA-COMP:13974"/>
        <dbReference type="ChEBI" id="CHEBI:15378"/>
        <dbReference type="ChEBI" id="CHEBI:57856"/>
        <dbReference type="ChEBI" id="CHEBI:59789"/>
        <dbReference type="ChEBI" id="CHEBI:138059"/>
        <dbReference type="ChEBI" id="CHEBI:138318"/>
        <dbReference type="EC" id="2.1.1.244"/>
    </reaction>
</comment>
<keyword evidence="13" id="KW-1185">Reference proteome</keyword>
<dbReference type="RefSeq" id="XP_025378819.1">
    <property type="nucleotide sequence ID" value="XM_025523928.1"/>
</dbReference>
<protein>
    <recommendedName>
        <fullName evidence="6">Alpha N-terminal protein methyltransferase 1</fullName>
        <ecNumber evidence="5">2.1.1.244</ecNumber>
    </recommendedName>
    <alternativeName>
        <fullName evidence="7">X-Pro-Lys N-terminal protein methyltransferase 1</fullName>
    </alternativeName>
</protein>
<keyword evidence="3" id="KW-0808">Transferase</keyword>
<evidence type="ECO:0000256" key="2">
    <source>
        <dbReference type="ARBA" id="ARBA00022603"/>
    </source>
</evidence>
<dbReference type="InParanoid" id="A0A316YQW4"/>